<dbReference type="RefSeq" id="WP_379523391.1">
    <property type="nucleotide sequence ID" value="NZ_JBHSPA010000102.1"/>
</dbReference>
<dbReference type="EMBL" id="JBHSPA010000102">
    <property type="protein sequence ID" value="MFC5833972.1"/>
    <property type="molecule type" value="Genomic_DNA"/>
</dbReference>
<organism evidence="1 2">
    <name type="scientific">Nonomuraea insulae</name>
    <dbReference type="NCBI Taxonomy" id="1616787"/>
    <lineage>
        <taxon>Bacteria</taxon>
        <taxon>Bacillati</taxon>
        <taxon>Actinomycetota</taxon>
        <taxon>Actinomycetes</taxon>
        <taxon>Streptosporangiales</taxon>
        <taxon>Streptosporangiaceae</taxon>
        <taxon>Nonomuraea</taxon>
    </lineage>
</organism>
<sequence length="98" mass="11682">QFMNAVLEKIGGLLLKVERYKRKSLEKDLYMSFYIYDISEREMKKEVIIEGETYYIESEDDLVSIVHELVKRGFTVKEIAYGLGISEKKVRKYLEDCW</sequence>
<feature type="non-terminal residue" evidence="1">
    <location>
        <position position="1"/>
    </location>
</feature>
<evidence type="ECO:0008006" key="3">
    <source>
        <dbReference type="Google" id="ProtNLM"/>
    </source>
</evidence>
<evidence type="ECO:0000313" key="1">
    <source>
        <dbReference type="EMBL" id="MFC5833972.1"/>
    </source>
</evidence>
<reference evidence="2" key="1">
    <citation type="journal article" date="2019" name="Int. J. Syst. Evol. Microbiol.">
        <title>The Global Catalogue of Microorganisms (GCM) 10K type strain sequencing project: providing services to taxonomists for standard genome sequencing and annotation.</title>
        <authorList>
            <consortium name="The Broad Institute Genomics Platform"/>
            <consortium name="The Broad Institute Genome Sequencing Center for Infectious Disease"/>
            <person name="Wu L."/>
            <person name="Ma J."/>
        </authorList>
    </citation>
    <scope>NUCLEOTIDE SEQUENCE [LARGE SCALE GENOMIC DNA]</scope>
    <source>
        <strain evidence="2">CCUG 53903</strain>
    </source>
</reference>
<gene>
    <name evidence="1" type="ORF">ACFPZ3_59870</name>
</gene>
<proteinExistence type="predicted"/>
<dbReference type="Gene3D" id="1.10.10.60">
    <property type="entry name" value="Homeodomain-like"/>
    <property type="match status" value="1"/>
</dbReference>
<name>A0ABW1D7F5_9ACTN</name>
<evidence type="ECO:0000313" key="2">
    <source>
        <dbReference type="Proteomes" id="UP001596058"/>
    </source>
</evidence>
<keyword evidence="2" id="KW-1185">Reference proteome</keyword>
<accession>A0ABW1D7F5</accession>
<dbReference type="Proteomes" id="UP001596058">
    <property type="component" value="Unassembled WGS sequence"/>
</dbReference>
<comment type="caution">
    <text evidence="1">The sequence shown here is derived from an EMBL/GenBank/DDBJ whole genome shotgun (WGS) entry which is preliminary data.</text>
</comment>
<protein>
    <recommendedName>
        <fullName evidence="3">Homeodomain-like domain-containing protein</fullName>
    </recommendedName>
</protein>